<sequence length="61" mass="6498">MADSTTKTAGVDLAKQVFAICETNHGGQVIRQLELRRDTPVVARRAWAASAAGATTICEHC</sequence>
<gene>
    <name evidence="1" type="ORF">H4O09_10155</name>
</gene>
<dbReference type="AlphaFoldDB" id="A0A7W3YW01"/>
<accession>A0A7W3YW01</accession>
<reference evidence="1 2" key="1">
    <citation type="submission" date="2020-08" db="EMBL/GenBank/DDBJ databases">
        <title>Stenotrophomonas sp. W1S232.</title>
        <authorList>
            <person name="Deng Y."/>
        </authorList>
    </citation>
    <scope>NUCLEOTIDE SEQUENCE [LARGE SCALE GENOMIC DNA]</scope>
    <source>
        <strain evidence="1 2">W1S232</strain>
    </source>
</reference>
<evidence type="ECO:0000313" key="1">
    <source>
        <dbReference type="EMBL" id="MBB1117409.1"/>
    </source>
</evidence>
<evidence type="ECO:0000313" key="2">
    <source>
        <dbReference type="Proteomes" id="UP000550609"/>
    </source>
</evidence>
<proteinExistence type="predicted"/>
<dbReference type="Proteomes" id="UP000550609">
    <property type="component" value="Unassembled WGS sequence"/>
</dbReference>
<name>A0A7W3YW01_9GAMM</name>
<comment type="caution">
    <text evidence="1">The sequence shown here is derived from an EMBL/GenBank/DDBJ whole genome shotgun (WGS) entry which is preliminary data.</text>
</comment>
<organism evidence="1 2">
    <name type="scientific">Stenotrophomonas koreensis</name>
    <dbReference type="NCBI Taxonomy" id="266128"/>
    <lineage>
        <taxon>Bacteria</taxon>
        <taxon>Pseudomonadati</taxon>
        <taxon>Pseudomonadota</taxon>
        <taxon>Gammaproteobacteria</taxon>
        <taxon>Lysobacterales</taxon>
        <taxon>Lysobacteraceae</taxon>
        <taxon>Stenotrophomonas</taxon>
    </lineage>
</organism>
<protein>
    <submittedName>
        <fullName evidence="1">Uncharacterized protein</fullName>
    </submittedName>
</protein>
<dbReference type="EMBL" id="JACIUV010000004">
    <property type="protein sequence ID" value="MBB1117409.1"/>
    <property type="molecule type" value="Genomic_DNA"/>
</dbReference>